<dbReference type="InterPro" id="IPR050595">
    <property type="entry name" value="Bact_response_regulator"/>
</dbReference>
<dbReference type="KEGG" id="ebi:EbC_06470"/>
<feature type="modified residue" description="4-aspartylphosphate" evidence="2">
    <location>
        <position position="55"/>
    </location>
</feature>
<keyword evidence="5" id="KW-1185">Reference proteome</keyword>
<gene>
    <name evidence="4" type="ordered locus">EbC_06470</name>
</gene>
<dbReference type="InterPro" id="IPR011006">
    <property type="entry name" value="CheY-like_superfamily"/>
</dbReference>
<dbReference type="GO" id="GO:0000160">
    <property type="term" value="P:phosphorelay signal transduction system"/>
    <property type="evidence" value="ECO:0007669"/>
    <property type="project" value="InterPro"/>
</dbReference>
<evidence type="ECO:0000256" key="2">
    <source>
        <dbReference type="PROSITE-ProRule" id="PRU00169"/>
    </source>
</evidence>
<evidence type="ECO:0000313" key="5">
    <source>
        <dbReference type="Proteomes" id="UP000008793"/>
    </source>
</evidence>
<protein>
    <submittedName>
        <fullName evidence="4">Response regulator receiver protein</fullName>
    </submittedName>
</protein>
<dbReference type="Gene3D" id="3.40.50.2300">
    <property type="match status" value="1"/>
</dbReference>
<dbReference type="HOGENOM" id="CLU_000445_69_8_6"/>
<evidence type="ECO:0000259" key="3">
    <source>
        <dbReference type="PROSITE" id="PS50110"/>
    </source>
</evidence>
<name>D8MMX1_ERWBE</name>
<sequence length="127" mass="13827">MRSRPIVIVDDEPSVRSGLSNLLQSEGYCTLAFESAEALLADRIALREAALFIIDVRLQGMSGVELFSELSHRLKAPPAILISGDGDENMLWVAIELGALAFLPKPIEIDTLFTHIRQLLSPGEAPS</sequence>
<dbReference type="eggNOG" id="COG4566">
    <property type="taxonomic scope" value="Bacteria"/>
</dbReference>
<dbReference type="PROSITE" id="PS50110">
    <property type="entry name" value="RESPONSE_REGULATORY"/>
    <property type="match status" value="1"/>
</dbReference>
<dbReference type="InterPro" id="IPR001789">
    <property type="entry name" value="Sig_transdc_resp-reg_receiver"/>
</dbReference>
<dbReference type="Pfam" id="PF00072">
    <property type="entry name" value="Response_reg"/>
    <property type="match status" value="1"/>
</dbReference>
<dbReference type="Proteomes" id="UP000008793">
    <property type="component" value="Chromosome"/>
</dbReference>
<dbReference type="PANTHER" id="PTHR44591">
    <property type="entry name" value="STRESS RESPONSE REGULATOR PROTEIN 1"/>
    <property type="match status" value="1"/>
</dbReference>
<dbReference type="AlphaFoldDB" id="D8MMX1"/>
<reference evidence="4 5" key="1">
    <citation type="journal article" date="2010" name="BMC Genomics">
        <title>Genome comparison of the epiphytic bacteria Erwinia billingiae and E. tasmaniensis with the pear pathogen E. pyrifoliae.</title>
        <authorList>
            <person name="Kube M."/>
            <person name="Migdoll A.M."/>
            <person name="Gehring I."/>
            <person name="Heitmann K."/>
            <person name="Mayer Y."/>
            <person name="Kuhl H."/>
            <person name="Knaust F."/>
            <person name="Geider K."/>
            <person name="Reinhardt R."/>
        </authorList>
    </citation>
    <scope>NUCLEOTIDE SEQUENCE [LARGE SCALE GENOMIC DNA]</scope>
    <source>
        <strain evidence="4 5">Eb661</strain>
    </source>
</reference>
<dbReference type="SUPFAM" id="SSF52172">
    <property type="entry name" value="CheY-like"/>
    <property type="match status" value="1"/>
</dbReference>
<dbReference type="GeneID" id="90510657"/>
<feature type="domain" description="Response regulatory" evidence="3">
    <location>
        <begin position="5"/>
        <end position="120"/>
    </location>
</feature>
<evidence type="ECO:0000313" key="4">
    <source>
        <dbReference type="EMBL" id="CAX58178.1"/>
    </source>
</evidence>
<accession>D8MMX1</accession>
<dbReference type="STRING" id="634500.EbC_06470"/>
<keyword evidence="1 2" id="KW-0597">Phosphoprotein</keyword>
<organism evidence="5">
    <name type="scientific">Erwinia billingiae (strain Eb661)</name>
    <dbReference type="NCBI Taxonomy" id="634500"/>
    <lineage>
        <taxon>Bacteria</taxon>
        <taxon>Pseudomonadati</taxon>
        <taxon>Pseudomonadota</taxon>
        <taxon>Gammaproteobacteria</taxon>
        <taxon>Enterobacterales</taxon>
        <taxon>Erwiniaceae</taxon>
        <taxon>Erwinia</taxon>
    </lineage>
</organism>
<dbReference type="PANTHER" id="PTHR44591:SF25">
    <property type="entry name" value="CHEMOTAXIS TWO-COMPONENT RESPONSE REGULATOR"/>
    <property type="match status" value="1"/>
</dbReference>
<evidence type="ECO:0000256" key="1">
    <source>
        <dbReference type="ARBA" id="ARBA00022553"/>
    </source>
</evidence>
<dbReference type="EMBL" id="FP236843">
    <property type="protein sequence ID" value="CAX58178.1"/>
    <property type="molecule type" value="Genomic_DNA"/>
</dbReference>
<proteinExistence type="predicted"/>
<dbReference type="RefSeq" id="WP_013200683.1">
    <property type="nucleotide sequence ID" value="NC_014306.1"/>
</dbReference>
<dbReference type="SMART" id="SM00448">
    <property type="entry name" value="REC"/>
    <property type="match status" value="1"/>
</dbReference>